<proteinExistence type="predicted"/>
<organism evidence="1 2">
    <name type="scientific">Burkholderia pseudomallei (strain K96243)</name>
    <dbReference type="NCBI Taxonomy" id="272560"/>
    <lineage>
        <taxon>Bacteria</taxon>
        <taxon>Pseudomonadati</taxon>
        <taxon>Pseudomonadota</taxon>
        <taxon>Betaproteobacteria</taxon>
        <taxon>Burkholderiales</taxon>
        <taxon>Burkholderiaceae</taxon>
        <taxon>Burkholderia</taxon>
        <taxon>pseudomallei group</taxon>
    </lineage>
</organism>
<evidence type="ECO:0000313" key="1">
    <source>
        <dbReference type="EMBL" id="CAH37446.1"/>
    </source>
</evidence>
<evidence type="ECO:0000313" key="2">
    <source>
        <dbReference type="Proteomes" id="UP000000605"/>
    </source>
</evidence>
<protein>
    <recommendedName>
        <fullName evidence="3">DUF2471 domain-containing protein</fullName>
    </recommendedName>
</protein>
<dbReference type="KEGG" id="bps:BPSS0003"/>
<sequence>MRKILYIRTVYAKQEPAMTEQDLAALSFKAAAHDMETIVRHIAERYIRQGVPLTWRLLHAVEAEALADLGFASRHDPMVRCLFDRPAELRFPETDDLVDFGQSNALPAVFSFAVAAYERAADARADTAAVPARSARASRMGRLASRRS</sequence>
<accession>Q63PE2</accession>
<dbReference type="AlphaFoldDB" id="Q63PE2"/>
<name>Q63PE2_BURPS</name>
<dbReference type="InterPro" id="IPR018894">
    <property type="entry name" value="DUF2471"/>
</dbReference>
<reference evidence="1 2" key="1">
    <citation type="journal article" date="2004" name="Proc. Natl. Acad. Sci. U.S.A.">
        <title>Genomic plasticity of the causative agent of melioidosis, Burkholderia pseudomallei.</title>
        <authorList>
            <person name="Holden M.T.G."/>
            <person name="Titball R.W."/>
            <person name="Peacock S.J."/>
            <person name="Cerdeno-Tarraga A.M."/>
            <person name="Atkins T."/>
            <person name="Crossman L.C."/>
            <person name="Pitt T."/>
            <person name="Churcher C."/>
            <person name="Mungall K."/>
            <person name="Bentley S.D."/>
            <person name="Sebaihia M."/>
            <person name="Thomson N.R."/>
            <person name="Bason N."/>
            <person name="Beacham I.R."/>
            <person name="Brooks K."/>
            <person name="Brown K.A."/>
            <person name="Brown N.F."/>
            <person name="Challis G.L."/>
            <person name="Cherevach I."/>
            <person name="Chillingworth T."/>
            <person name="Cronin A."/>
            <person name="Crosset B."/>
            <person name="Davis P."/>
            <person name="DeShazer D."/>
            <person name="Feltwell T."/>
            <person name="Fraser A."/>
            <person name="Hance Z."/>
            <person name="Hauser H."/>
            <person name="Holroyd S."/>
            <person name="Jagels K."/>
            <person name="Keith K.E."/>
            <person name="Maddison M."/>
            <person name="Moule S."/>
            <person name="Price C."/>
            <person name="Quail M.A."/>
            <person name="Rabbinowitsch E."/>
            <person name="Rutherford K."/>
            <person name="Sanders M."/>
            <person name="Simmonds M."/>
            <person name="Songsivilai S."/>
            <person name="Stevens K."/>
            <person name="Tumapa S."/>
            <person name="Vesaratchavest M."/>
            <person name="Whitehead S."/>
            <person name="Yeats C."/>
            <person name="Barrell B.G."/>
            <person name="Oyston P.C.F."/>
            <person name="Parkhill J."/>
        </authorList>
    </citation>
    <scope>NUCLEOTIDE SEQUENCE [LARGE SCALE GENOMIC DNA]</scope>
    <source>
        <strain evidence="1 2">K96243</strain>
    </source>
</reference>
<keyword evidence="2" id="KW-1185">Reference proteome</keyword>
<dbReference type="STRING" id="272560.BPSS0003"/>
<evidence type="ECO:0008006" key="3">
    <source>
        <dbReference type="Google" id="ProtNLM"/>
    </source>
</evidence>
<dbReference type="eggNOG" id="ENOG50328UR">
    <property type="taxonomic scope" value="Bacteria"/>
</dbReference>
<dbReference type="EMBL" id="BX571966">
    <property type="protein sequence ID" value="CAH37446.1"/>
    <property type="molecule type" value="Genomic_DNA"/>
</dbReference>
<dbReference type="Pfam" id="PF10616">
    <property type="entry name" value="DUF2471"/>
    <property type="match status" value="1"/>
</dbReference>
<gene>
    <name evidence="1" type="ordered locus">BPSS0003</name>
</gene>
<dbReference type="PATRIC" id="fig|272560.6.peg.3906"/>
<dbReference type="Proteomes" id="UP000000605">
    <property type="component" value="Chromosome 2"/>
</dbReference>